<keyword evidence="1" id="KW-0812">Transmembrane</keyword>
<organism evidence="2 3">
    <name type="scientific">Paeniglutamicibacter kerguelensis</name>
    <dbReference type="NCBI Taxonomy" id="254788"/>
    <lineage>
        <taxon>Bacteria</taxon>
        <taxon>Bacillati</taxon>
        <taxon>Actinomycetota</taxon>
        <taxon>Actinomycetes</taxon>
        <taxon>Micrococcales</taxon>
        <taxon>Micrococcaceae</taxon>
        <taxon>Paeniglutamicibacter</taxon>
    </lineage>
</organism>
<dbReference type="EMBL" id="JAGIOF010000004">
    <property type="protein sequence ID" value="MBP2388790.1"/>
    <property type="molecule type" value="Genomic_DNA"/>
</dbReference>
<proteinExistence type="predicted"/>
<accession>A0ABS4XK07</accession>
<dbReference type="RefSeq" id="WP_210002648.1">
    <property type="nucleotide sequence ID" value="NZ_BAAAJY010000014.1"/>
</dbReference>
<reference evidence="2 3" key="1">
    <citation type="submission" date="2021-03" db="EMBL/GenBank/DDBJ databases">
        <title>Sequencing the genomes of 1000 actinobacteria strains.</title>
        <authorList>
            <person name="Klenk H.-P."/>
        </authorList>
    </citation>
    <scope>NUCLEOTIDE SEQUENCE [LARGE SCALE GENOMIC DNA]</scope>
    <source>
        <strain evidence="2 3">DSM 15797</strain>
    </source>
</reference>
<evidence type="ECO:0008006" key="4">
    <source>
        <dbReference type="Google" id="ProtNLM"/>
    </source>
</evidence>
<dbReference type="Proteomes" id="UP001296993">
    <property type="component" value="Unassembled WGS sequence"/>
</dbReference>
<evidence type="ECO:0000256" key="1">
    <source>
        <dbReference type="SAM" id="Phobius"/>
    </source>
</evidence>
<name>A0ABS4XK07_9MICC</name>
<keyword evidence="1" id="KW-1133">Transmembrane helix</keyword>
<evidence type="ECO:0000313" key="2">
    <source>
        <dbReference type="EMBL" id="MBP2388790.1"/>
    </source>
</evidence>
<keyword evidence="1" id="KW-0472">Membrane</keyword>
<evidence type="ECO:0000313" key="3">
    <source>
        <dbReference type="Proteomes" id="UP001296993"/>
    </source>
</evidence>
<feature type="transmembrane region" description="Helical" evidence="1">
    <location>
        <begin position="12"/>
        <end position="31"/>
    </location>
</feature>
<sequence>MNQTPRLLNRILIGIFGVFLLALGIQLLLIATMPDYARGWQGQAETFGGDFQRLLLATTLSGQKDSWLWIIVAALLLVVILLMIWWISVQGRGRTNEYVSAYFDDEPMPGRVEISGEAVEQAIRAMLGHRADVVSISVSIWERVPVPGLKIKVQPRKGVEPGRLGREIIDAARATQELMGARGPVVVYLAAGARSRFARSERVQ</sequence>
<protein>
    <recommendedName>
        <fullName evidence="4">Alkaline shock response membrane anchor protein AmaP</fullName>
    </recommendedName>
</protein>
<gene>
    <name evidence="2" type="ORF">JOF47_004363</name>
</gene>
<feature type="transmembrane region" description="Helical" evidence="1">
    <location>
        <begin position="67"/>
        <end position="87"/>
    </location>
</feature>
<comment type="caution">
    <text evidence="2">The sequence shown here is derived from an EMBL/GenBank/DDBJ whole genome shotgun (WGS) entry which is preliminary data.</text>
</comment>
<keyword evidence="3" id="KW-1185">Reference proteome</keyword>